<comment type="caution">
    <text evidence="10">The sequence shown here is derived from an EMBL/GenBank/DDBJ whole genome shotgun (WGS) entry which is preliminary data.</text>
</comment>
<name>A0A1E5LHX0_9BACI</name>
<evidence type="ECO:0000256" key="1">
    <source>
        <dbReference type="ARBA" id="ARBA00001024"/>
    </source>
</evidence>
<dbReference type="InterPro" id="IPR056304">
    <property type="entry name" value="Lip-like_C"/>
</dbReference>
<keyword evidence="5" id="KW-0732">Signal</keyword>
<dbReference type="AlphaFoldDB" id="A0A1E5LHX0"/>
<evidence type="ECO:0000256" key="8">
    <source>
        <dbReference type="ARBA" id="ARBA00023098"/>
    </source>
</evidence>
<proteinExistence type="predicted"/>
<comment type="subcellular location">
    <subcellularLocation>
        <location evidence="2">Secreted</location>
    </subcellularLocation>
</comment>
<evidence type="ECO:0000259" key="9">
    <source>
        <dbReference type="Pfam" id="PF24708"/>
    </source>
</evidence>
<reference evidence="10 11" key="1">
    <citation type="submission" date="2016-08" db="EMBL/GenBank/DDBJ databases">
        <title>Genome of Bacillus solimangrovi GH2-4.</title>
        <authorList>
            <person name="Lim S."/>
            <person name="Kim B.-C."/>
        </authorList>
    </citation>
    <scope>NUCLEOTIDE SEQUENCE [LARGE SCALE GENOMIC DNA]</scope>
    <source>
        <strain evidence="10 11">GH2-4</strain>
    </source>
</reference>
<dbReference type="InterPro" id="IPR029058">
    <property type="entry name" value="AB_hydrolase_fold"/>
</dbReference>
<organism evidence="10 11">
    <name type="scientific">Bacillus solimangrovi</name>
    <dbReference type="NCBI Taxonomy" id="1305675"/>
    <lineage>
        <taxon>Bacteria</taxon>
        <taxon>Bacillati</taxon>
        <taxon>Bacillota</taxon>
        <taxon>Bacilli</taxon>
        <taxon>Bacillales</taxon>
        <taxon>Bacillaceae</taxon>
        <taxon>Bacillus</taxon>
    </lineage>
</organism>
<dbReference type="EC" id="3.1.1.3" evidence="3"/>
<dbReference type="PANTHER" id="PTHR34043">
    <property type="entry name" value="ALPHA/BETA-HYDROLASES SUPERFAMILY PROTEIN"/>
    <property type="match status" value="1"/>
</dbReference>
<dbReference type="STRING" id="1305675.BFG57_00870"/>
<dbReference type="PANTHER" id="PTHR34043:SF3">
    <property type="entry name" value="ALPHA_BETA-HYDROLASES SUPERFAMILY PROTEIN"/>
    <property type="match status" value="1"/>
</dbReference>
<keyword evidence="11" id="KW-1185">Reference proteome</keyword>
<evidence type="ECO:0000256" key="5">
    <source>
        <dbReference type="ARBA" id="ARBA00022729"/>
    </source>
</evidence>
<dbReference type="Pfam" id="PF24708">
    <property type="entry name" value="Lip_C"/>
    <property type="match status" value="1"/>
</dbReference>
<keyword evidence="7" id="KW-0442">Lipid degradation</keyword>
<dbReference type="GO" id="GO:0005576">
    <property type="term" value="C:extracellular region"/>
    <property type="evidence" value="ECO:0007669"/>
    <property type="project" value="UniProtKB-SubCell"/>
</dbReference>
<dbReference type="Proteomes" id="UP000095209">
    <property type="component" value="Unassembled WGS sequence"/>
</dbReference>
<accession>A0A1E5LHX0</accession>
<comment type="catalytic activity">
    <reaction evidence="1">
        <text>a triacylglycerol + H2O = a diacylglycerol + a fatty acid + H(+)</text>
        <dbReference type="Rhea" id="RHEA:12044"/>
        <dbReference type="ChEBI" id="CHEBI:15377"/>
        <dbReference type="ChEBI" id="CHEBI:15378"/>
        <dbReference type="ChEBI" id="CHEBI:17855"/>
        <dbReference type="ChEBI" id="CHEBI:18035"/>
        <dbReference type="ChEBI" id="CHEBI:28868"/>
        <dbReference type="EC" id="3.1.1.3"/>
    </reaction>
</comment>
<evidence type="ECO:0000256" key="7">
    <source>
        <dbReference type="ARBA" id="ARBA00022963"/>
    </source>
</evidence>
<protein>
    <recommendedName>
        <fullName evidence="3">triacylglycerol lipase</fullName>
        <ecNumber evidence="3">3.1.1.3</ecNumber>
    </recommendedName>
</protein>
<keyword evidence="4" id="KW-0964">Secreted</keyword>
<dbReference type="Gene3D" id="3.40.50.1820">
    <property type="entry name" value="alpha/beta hydrolase"/>
    <property type="match status" value="1"/>
</dbReference>
<dbReference type="GO" id="GO:0004806">
    <property type="term" value="F:triacylglycerol lipase activity"/>
    <property type="evidence" value="ECO:0007669"/>
    <property type="project" value="UniProtKB-EC"/>
</dbReference>
<keyword evidence="6" id="KW-0378">Hydrolase</keyword>
<keyword evidence="8" id="KW-0443">Lipid metabolism</keyword>
<evidence type="ECO:0000313" key="10">
    <source>
        <dbReference type="EMBL" id="OEH93658.1"/>
    </source>
</evidence>
<evidence type="ECO:0000256" key="2">
    <source>
        <dbReference type="ARBA" id="ARBA00004613"/>
    </source>
</evidence>
<evidence type="ECO:0000313" key="11">
    <source>
        <dbReference type="Proteomes" id="UP000095209"/>
    </source>
</evidence>
<evidence type="ECO:0000256" key="3">
    <source>
        <dbReference type="ARBA" id="ARBA00013279"/>
    </source>
</evidence>
<dbReference type="GO" id="GO:0016042">
    <property type="term" value="P:lipid catabolic process"/>
    <property type="evidence" value="ECO:0007669"/>
    <property type="project" value="UniProtKB-KW"/>
</dbReference>
<dbReference type="SUPFAM" id="SSF53474">
    <property type="entry name" value="alpha/beta-Hydrolases"/>
    <property type="match status" value="1"/>
</dbReference>
<dbReference type="OrthoDB" id="2004167at2"/>
<feature type="domain" description="Lipase-like C-terminal" evidence="9">
    <location>
        <begin position="28"/>
        <end position="396"/>
    </location>
</feature>
<gene>
    <name evidence="10" type="ORF">BFG57_00870</name>
</gene>
<sequence>MPNASELSNQEPLTQNLLHTKSLSSRANDYPIILVHGLVGWGRDEFLGYRYWGGLIDIEDDLNDYGYETHTAAVGPFSSNWDRASELYAQIKGGTVDYGEAHSKEHGHDRYGRTYEGFYPEWGEMNPETGEINKVHLVGHSLGGQTIRVLTQLLAEGNIQEQELTELEQLSPLFDSEQESLVSSVFTISSPHDGSSATRLVDGLFPMTKDIIALAASSAGNTDSILYDFKLDQWGLKRGVDESFEDYAEKVYNSSIWYDTKDTAEWDTSPEGAMELNSWVGAQEDTYYFSVSTEQSYESIWSGHHKPELFMNPIFYLTSSFLGGYSESGDININHDWWENDGVVNTNSMDGPTLGSSDEIVYYNGNPQKGTWNHIGEFHSVDHLDIIGIGLYDVRDWYRSVADLLGSLQ</sequence>
<evidence type="ECO:0000256" key="4">
    <source>
        <dbReference type="ARBA" id="ARBA00022525"/>
    </source>
</evidence>
<evidence type="ECO:0000256" key="6">
    <source>
        <dbReference type="ARBA" id="ARBA00022801"/>
    </source>
</evidence>
<dbReference type="EMBL" id="MJEH01000011">
    <property type="protein sequence ID" value="OEH93658.1"/>
    <property type="molecule type" value="Genomic_DNA"/>
</dbReference>